<keyword evidence="1" id="KW-0175">Coiled coil</keyword>
<name>A0A9P7N3Q1_9HYPO</name>
<accession>A0A9P7N3Q1</accession>
<feature type="coiled-coil region" evidence="1">
    <location>
        <begin position="13"/>
        <end position="94"/>
    </location>
</feature>
<dbReference type="EMBL" id="SRPW01002741">
    <property type="protein sequence ID" value="KAG5990765.1"/>
    <property type="molecule type" value="Genomic_DNA"/>
</dbReference>
<protein>
    <submittedName>
        <fullName evidence="2">Uncharacterized protein</fullName>
    </submittedName>
</protein>
<evidence type="ECO:0000313" key="3">
    <source>
        <dbReference type="Proteomes" id="UP000748025"/>
    </source>
</evidence>
<dbReference type="Proteomes" id="UP000748025">
    <property type="component" value="Unassembled WGS sequence"/>
</dbReference>
<dbReference type="OrthoDB" id="4956285at2759"/>
<gene>
    <name evidence="2" type="ORF">E4U43_004195</name>
</gene>
<dbReference type="AlphaFoldDB" id="A0A9P7N3Q1"/>
<organism evidence="2 3">
    <name type="scientific">Claviceps pusilla</name>
    <dbReference type="NCBI Taxonomy" id="123648"/>
    <lineage>
        <taxon>Eukaryota</taxon>
        <taxon>Fungi</taxon>
        <taxon>Dikarya</taxon>
        <taxon>Ascomycota</taxon>
        <taxon>Pezizomycotina</taxon>
        <taxon>Sordariomycetes</taxon>
        <taxon>Hypocreomycetidae</taxon>
        <taxon>Hypocreales</taxon>
        <taxon>Clavicipitaceae</taxon>
        <taxon>Claviceps</taxon>
    </lineage>
</organism>
<reference evidence="2" key="1">
    <citation type="journal article" date="2020" name="bioRxiv">
        <title>Whole genome comparisons of ergot fungi reveals the divergence and evolution of species within the genus Claviceps are the result of varying mechanisms driving genome evolution and host range expansion.</title>
        <authorList>
            <person name="Wyka S.A."/>
            <person name="Mondo S.J."/>
            <person name="Liu M."/>
            <person name="Dettman J."/>
            <person name="Nalam V."/>
            <person name="Broders K.D."/>
        </authorList>
    </citation>
    <scope>NUCLEOTIDE SEQUENCE</scope>
    <source>
        <strain evidence="2">CCC 602</strain>
    </source>
</reference>
<sequence length="100" mass="11434">MSSKTGHARIKELNDKLRRKSGLRARIETMQREMQDILDQMSAETARQLTTSSIAAMLKRPNAQKTSMEMEDEIDAIRDRIAELKAEEADLESQIKSLQD</sequence>
<evidence type="ECO:0000256" key="1">
    <source>
        <dbReference type="SAM" id="Coils"/>
    </source>
</evidence>
<evidence type="ECO:0000313" key="2">
    <source>
        <dbReference type="EMBL" id="KAG5990765.1"/>
    </source>
</evidence>
<proteinExistence type="predicted"/>
<keyword evidence="3" id="KW-1185">Reference proteome</keyword>
<comment type="caution">
    <text evidence="2">The sequence shown here is derived from an EMBL/GenBank/DDBJ whole genome shotgun (WGS) entry which is preliminary data.</text>
</comment>